<evidence type="ECO:0000313" key="1">
    <source>
        <dbReference type="EMBL" id="MBD2703347.1"/>
    </source>
</evidence>
<dbReference type="EMBL" id="JACWZY010000021">
    <property type="protein sequence ID" value="MBD2703347.1"/>
    <property type="molecule type" value="Genomic_DNA"/>
</dbReference>
<dbReference type="AlphaFoldDB" id="A0A927AUA9"/>
<gene>
    <name evidence="1" type="ORF">IC229_22075</name>
</gene>
<reference evidence="1" key="1">
    <citation type="submission" date="2020-09" db="EMBL/GenBank/DDBJ databases">
        <authorList>
            <person name="Kim M.K."/>
        </authorList>
    </citation>
    <scope>NUCLEOTIDE SEQUENCE</scope>
    <source>
        <strain evidence="1">BT702</strain>
    </source>
</reference>
<dbReference type="Proteomes" id="UP000598820">
    <property type="component" value="Unassembled WGS sequence"/>
</dbReference>
<proteinExistence type="predicted"/>
<evidence type="ECO:0000313" key="2">
    <source>
        <dbReference type="Proteomes" id="UP000598820"/>
    </source>
</evidence>
<comment type="caution">
    <text evidence="1">The sequence shown here is derived from an EMBL/GenBank/DDBJ whole genome shotgun (WGS) entry which is preliminary data.</text>
</comment>
<keyword evidence="2" id="KW-1185">Reference proteome</keyword>
<organism evidence="1 2">
    <name type="scientific">Spirosoma profusum</name>
    <dbReference type="NCBI Taxonomy" id="2771354"/>
    <lineage>
        <taxon>Bacteria</taxon>
        <taxon>Pseudomonadati</taxon>
        <taxon>Bacteroidota</taxon>
        <taxon>Cytophagia</taxon>
        <taxon>Cytophagales</taxon>
        <taxon>Cytophagaceae</taxon>
        <taxon>Spirosoma</taxon>
    </lineage>
</organism>
<dbReference type="RefSeq" id="WP_190889197.1">
    <property type="nucleotide sequence ID" value="NZ_JACWZY010000021.1"/>
</dbReference>
<protein>
    <submittedName>
        <fullName evidence="1">Uncharacterized protein</fullName>
    </submittedName>
</protein>
<name>A0A927AUA9_9BACT</name>
<sequence length="59" mass="6904">MTKIEDFFEETVFEGLQLNEVKELLESCISNEIFNVQEFESKIDQKLDALGEEATQQFK</sequence>
<accession>A0A927AUA9</accession>